<accession>A0AAW7XDS0</accession>
<proteinExistence type="predicted"/>
<reference evidence="1" key="1">
    <citation type="submission" date="2023-07" db="EMBL/GenBank/DDBJ databases">
        <title>Genome content predicts the carbon catabolic preferences of heterotrophic bacteria.</title>
        <authorList>
            <person name="Gralka M."/>
        </authorList>
    </citation>
    <scope>NUCLEOTIDE SEQUENCE</scope>
    <source>
        <strain evidence="1">I3M17_2</strain>
    </source>
</reference>
<gene>
    <name evidence="1" type="ORF">Q4521_20660</name>
</gene>
<dbReference type="Proteomes" id="UP001169760">
    <property type="component" value="Unassembled WGS sequence"/>
</dbReference>
<dbReference type="RefSeq" id="WP_303494193.1">
    <property type="nucleotide sequence ID" value="NZ_JAUOPB010000022.1"/>
</dbReference>
<protein>
    <recommendedName>
        <fullName evidence="3">Lipoprotein</fullName>
    </recommendedName>
</protein>
<evidence type="ECO:0008006" key="3">
    <source>
        <dbReference type="Google" id="ProtNLM"/>
    </source>
</evidence>
<sequence length="178" mass="20258">MKCERICYCFLLIVSLSGCGYFDCEFDSADLIRDLNEDGIDDLSYEFTLDGYYEFVDANFDGVVDQTHKYDDKGVLISSKYDDDFDGVLETKVVYQFTVPYRTYVDTNKNGLIDLVFFYESGVLNHSEKLQNKGAGNQGNYIERINFKFGLPDGVSLKSLTLLSEKDFSDQFGVEGQD</sequence>
<comment type="caution">
    <text evidence="1">The sequence shown here is derived from an EMBL/GenBank/DDBJ whole genome shotgun (WGS) entry which is preliminary data.</text>
</comment>
<dbReference type="AlphaFoldDB" id="A0AAW7XDS0"/>
<evidence type="ECO:0000313" key="1">
    <source>
        <dbReference type="EMBL" id="MDO6424913.1"/>
    </source>
</evidence>
<evidence type="ECO:0000313" key="2">
    <source>
        <dbReference type="Proteomes" id="UP001169760"/>
    </source>
</evidence>
<dbReference type="PROSITE" id="PS51257">
    <property type="entry name" value="PROKAR_LIPOPROTEIN"/>
    <property type="match status" value="1"/>
</dbReference>
<name>A0AAW7XDS0_9GAMM</name>
<dbReference type="EMBL" id="JAUOPB010000022">
    <property type="protein sequence ID" value="MDO6424913.1"/>
    <property type="molecule type" value="Genomic_DNA"/>
</dbReference>
<organism evidence="1 2">
    <name type="scientific">Saccharophagus degradans</name>
    <dbReference type="NCBI Taxonomy" id="86304"/>
    <lineage>
        <taxon>Bacteria</taxon>
        <taxon>Pseudomonadati</taxon>
        <taxon>Pseudomonadota</taxon>
        <taxon>Gammaproteobacteria</taxon>
        <taxon>Cellvibrionales</taxon>
        <taxon>Cellvibrionaceae</taxon>
        <taxon>Saccharophagus</taxon>
    </lineage>
</organism>